<dbReference type="AlphaFoldDB" id="A0AAW0AC49"/>
<feature type="compositionally biased region" description="Polar residues" evidence="1">
    <location>
        <begin position="161"/>
        <end position="172"/>
    </location>
</feature>
<keyword evidence="3" id="KW-1185">Reference proteome</keyword>
<feature type="region of interest" description="Disordered" evidence="1">
    <location>
        <begin position="38"/>
        <end position="124"/>
    </location>
</feature>
<dbReference type="Proteomes" id="UP001362999">
    <property type="component" value="Unassembled WGS sequence"/>
</dbReference>
<feature type="compositionally biased region" description="Low complexity" evidence="1">
    <location>
        <begin position="93"/>
        <end position="113"/>
    </location>
</feature>
<evidence type="ECO:0000256" key="1">
    <source>
        <dbReference type="SAM" id="MobiDB-lite"/>
    </source>
</evidence>
<sequence length="424" mass="45653">MTIQPGTTASTQAITLAPNYLIHLACEEWDRIEAEKKKGLNSRAKREDVGDALSAERPDSPHSTSSGLRGERRDQRTRGHVRSKCPSPRFDRNNGGNRNGNGNRNAPNSANAAVDSDEDGAWSVGPVEDAHIDTVATLAGARANLDAVEHVFGDGTVFPGSSPSVTFDSDTASGAEDVRDDSSHDFWPALPDGISLAANVSETESLQDDECTDFDFSDSESVDSMPGLVEVSDDDGEDDVYGFPMAVEYDDKFCDDTEELSGVDCSQCGSLVNVDLDSVRNEDSDFVSERAGMTEGSASTIVHADVPGRADSTQIHLVEVLYAPEVGYTLVSPRYFDHPNAAPHHNRQTPVWADEFLGFAHEHAHEAEDTKLRTFVAFVAPDVAQKLGQQCFVTGTRLVEGSKLNLKVGLSRDRVSALGVSGNH</sequence>
<feature type="compositionally biased region" description="Basic and acidic residues" evidence="1">
    <location>
        <begin position="38"/>
        <end position="60"/>
    </location>
</feature>
<proteinExistence type="predicted"/>
<dbReference type="EMBL" id="JAWWNJ010000074">
    <property type="protein sequence ID" value="KAK7006826.1"/>
    <property type="molecule type" value="Genomic_DNA"/>
</dbReference>
<protein>
    <submittedName>
        <fullName evidence="2">Uncharacterized protein</fullName>
    </submittedName>
</protein>
<reference evidence="2 3" key="1">
    <citation type="journal article" date="2024" name="J Genomics">
        <title>Draft genome sequencing and assembly of Favolaschia claudopus CIRM-BRFM 2984 isolated from oak limbs.</title>
        <authorList>
            <person name="Navarro D."/>
            <person name="Drula E."/>
            <person name="Chaduli D."/>
            <person name="Cazenave R."/>
            <person name="Ahrendt S."/>
            <person name="Wang J."/>
            <person name="Lipzen A."/>
            <person name="Daum C."/>
            <person name="Barry K."/>
            <person name="Grigoriev I.V."/>
            <person name="Favel A."/>
            <person name="Rosso M.N."/>
            <person name="Martin F."/>
        </authorList>
    </citation>
    <scope>NUCLEOTIDE SEQUENCE [LARGE SCALE GENOMIC DNA]</scope>
    <source>
        <strain evidence="2 3">CIRM-BRFM 2984</strain>
    </source>
</reference>
<comment type="caution">
    <text evidence="2">The sequence shown here is derived from an EMBL/GenBank/DDBJ whole genome shotgun (WGS) entry which is preliminary data.</text>
</comment>
<evidence type="ECO:0000313" key="3">
    <source>
        <dbReference type="Proteomes" id="UP001362999"/>
    </source>
</evidence>
<feature type="region of interest" description="Disordered" evidence="1">
    <location>
        <begin position="161"/>
        <end position="183"/>
    </location>
</feature>
<accession>A0AAW0AC49</accession>
<gene>
    <name evidence="2" type="ORF">R3P38DRAFT_2793506</name>
</gene>
<name>A0AAW0AC49_9AGAR</name>
<evidence type="ECO:0000313" key="2">
    <source>
        <dbReference type="EMBL" id="KAK7006826.1"/>
    </source>
</evidence>
<organism evidence="2 3">
    <name type="scientific">Favolaschia claudopus</name>
    <dbReference type="NCBI Taxonomy" id="2862362"/>
    <lineage>
        <taxon>Eukaryota</taxon>
        <taxon>Fungi</taxon>
        <taxon>Dikarya</taxon>
        <taxon>Basidiomycota</taxon>
        <taxon>Agaricomycotina</taxon>
        <taxon>Agaricomycetes</taxon>
        <taxon>Agaricomycetidae</taxon>
        <taxon>Agaricales</taxon>
        <taxon>Marasmiineae</taxon>
        <taxon>Mycenaceae</taxon>
        <taxon>Favolaschia</taxon>
    </lineage>
</organism>